<name>A0A192ZHG4_9EUKA</name>
<evidence type="ECO:0000256" key="6">
    <source>
        <dbReference type="ARBA" id="ARBA00022679"/>
    </source>
</evidence>
<keyword evidence="9" id="KW-0694">RNA-binding</keyword>
<evidence type="ECO:0000256" key="2">
    <source>
        <dbReference type="ARBA" id="ARBA00008115"/>
    </source>
</evidence>
<comment type="subcellular location">
    <subcellularLocation>
        <location evidence="1">Nucleus</location>
        <location evidence="1">Nucleolus</location>
    </subcellularLocation>
</comment>
<keyword evidence="8" id="KW-0699">rRNA-binding</keyword>
<evidence type="ECO:0000256" key="7">
    <source>
        <dbReference type="ARBA" id="ARBA00022691"/>
    </source>
</evidence>
<reference evidence="11" key="1">
    <citation type="submission" date="2016-05" db="EMBL/GenBank/DDBJ databases">
        <title>Novel hydrogenosomes in the microaerophilic jakobid Stygiella incarcerata.</title>
        <authorList>
            <person name="Leger M.M."/>
            <person name="Eme L."/>
            <person name="Hug L.A."/>
            <person name="Roger A.J."/>
        </authorList>
    </citation>
    <scope>NUCLEOTIDE SEQUENCE</scope>
</reference>
<dbReference type="EMBL" id="KX235410">
    <property type="protein sequence ID" value="ANM86139.1"/>
    <property type="molecule type" value="mRNA"/>
</dbReference>
<comment type="similarity">
    <text evidence="2">Belongs to the class IV-like SAM-binding methyltransferase superfamily. RNA methyltransferase NEP1 family.</text>
</comment>
<dbReference type="GO" id="GO:0019843">
    <property type="term" value="F:rRNA binding"/>
    <property type="evidence" value="ECO:0007669"/>
    <property type="project" value="UniProtKB-KW"/>
</dbReference>
<evidence type="ECO:0000256" key="9">
    <source>
        <dbReference type="ARBA" id="ARBA00022884"/>
    </source>
</evidence>
<evidence type="ECO:0000256" key="10">
    <source>
        <dbReference type="ARBA" id="ARBA00023242"/>
    </source>
</evidence>
<dbReference type="InterPro" id="IPR005304">
    <property type="entry name" value="Rbsml_bgen_MeTrfase_EMG1/NEP1"/>
</dbReference>
<dbReference type="SUPFAM" id="SSF75217">
    <property type="entry name" value="alpha/beta knot"/>
    <property type="match status" value="1"/>
</dbReference>
<accession>A0A192ZHG4</accession>
<keyword evidence="7" id="KW-0949">S-adenosyl-L-methionine</keyword>
<evidence type="ECO:0000256" key="4">
    <source>
        <dbReference type="ARBA" id="ARBA00022552"/>
    </source>
</evidence>
<dbReference type="InterPro" id="IPR029028">
    <property type="entry name" value="Alpha/beta_knot_MTases"/>
</dbReference>
<organism evidence="11">
    <name type="scientific">Stygiella incarcerata</name>
    <dbReference type="NCBI Taxonomy" id="1712417"/>
    <lineage>
        <taxon>Eukaryota</taxon>
        <taxon>Discoba</taxon>
        <taxon>Jakobida</taxon>
        <taxon>Andalucina</taxon>
        <taxon>Stygiellidae</taxon>
        <taxon>Stygiella</taxon>
    </lineage>
</organism>
<sequence length="227" mass="25871">MEFRRKEPKLPKTRDEVDRSKRLIVVIDGAPLETGKIGQDYKLLNCDDHKAFIKKHKKVDPAYYRPDILHQTLLSLFDSPLNKAGLLQVYVRTAKNVLIEINPKTRIPRTFKRFCGLFVQLLHKLKIRATNAPETLLQVIRNPIVSHLPVDCRRIGTSTTGRPVRIQDFVNSLDPERPVVFVVGGFSHGHLDVDYVEEYISVSEYPLSAAVVCSRLSGAFEELWGVK</sequence>
<dbReference type="GO" id="GO:0032040">
    <property type="term" value="C:small-subunit processome"/>
    <property type="evidence" value="ECO:0007669"/>
    <property type="project" value="TreeGrafter"/>
</dbReference>
<protein>
    <submittedName>
        <fullName evidence="11">Multicopy suppressor of ras1</fullName>
    </submittedName>
</protein>
<dbReference type="InterPro" id="IPR029026">
    <property type="entry name" value="tRNA_m1G_MTases_N"/>
</dbReference>
<keyword evidence="3" id="KW-0690">Ribosome biogenesis</keyword>
<proteinExistence type="evidence at transcript level"/>
<evidence type="ECO:0000256" key="3">
    <source>
        <dbReference type="ARBA" id="ARBA00022517"/>
    </source>
</evidence>
<evidence type="ECO:0000256" key="5">
    <source>
        <dbReference type="ARBA" id="ARBA00022603"/>
    </source>
</evidence>
<evidence type="ECO:0000256" key="1">
    <source>
        <dbReference type="ARBA" id="ARBA00004604"/>
    </source>
</evidence>
<evidence type="ECO:0000313" key="11">
    <source>
        <dbReference type="EMBL" id="ANM86139.1"/>
    </source>
</evidence>
<evidence type="ECO:0000256" key="8">
    <source>
        <dbReference type="ARBA" id="ARBA00022730"/>
    </source>
</evidence>
<dbReference type="GO" id="GO:0070037">
    <property type="term" value="F:rRNA (pseudouridine) methyltransferase activity"/>
    <property type="evidence" value="ECO:0007669"/>
    <property type="project" value="InterPro"/>
</dbReference>
<dbReference type="Gene3D" id="3.40.1280.10">
    <property type="match status" value="1"/>
</dbReference>
<keyword evidence="4" id="KW-0698">rRNA processing</keyword>
<dbReference type="FunFam" id="3.40.1280.10:FF:000003">
    <property type="entry name" value="Ribosomal RNA small subunit methyltransferase"/>
    <property type="match status" value="1"/>
</dbReference>
<dbReference type="AlphaFoldDB" id="A0A192ZHG4"/>
<keyword evidence="6" id="KW-0808">Transferase</keyword>
<gene>
    <name evidence="11" type="primary">mra1</name>
</gene>
<keyword evidence="10" id="KW-0539">Nucleus</keyword>
<dbReference type="Pfam" id="PF03587">
    <property type="entry name" value="EMG1"/>
    <property type="match status" value="1"/>
</dbReference>
<keyword evidence="5" id="KW-0489">Methyltransferase</keyword>
<dbReference type="PANTHER" id="PTHR12636:SF5">
    <property type="entry name" value="RIBOSOMAL RNA SMALL SUBUNIT METHYLTRANSFERASE NEP1"/>
    <property type="match status" value="1"/>
</dbReference>
<dbReference type="PANTHER" id="PTHR12636">
    <property type="entry name" value="NEP1/MRA1"/>
    <property type="match status" value="1"/>
</dbReference>
<dbReference type="CDD" id="cd18088">
    <property type="entry name" value="Nep1-like"/>
    <property type="match status" value="1"/>
</dbReference>
<dbReference type="GO" id="GO:0070475">
    <property type="term" value="P:rRNA base methylation"/>
    <property type="evidence" value="ECO:0007669"/>
    <property type="project" value="InterPro"/>
</dbReference>